<keyword evidence="1" id="KW-0812">Transmembrane</keyword>
<comment type="caution">
    <text evidence="2">The sequence shown here is derived from an EMBL/GenBank/DDBJ whole genome shotgun (WGS) entry which is preliminary data.</text>
</comment>
<evidence type="ECO:0000313" key="3">
    <source>
        <dbReference type="Proteomes" id="UP000003100"/>
    </source>
</evidence>
<name>C0CS08_BLAHS</name>
<protein>
    <submittedName>
        <fullName evidence="2">Uncharacterized protein</fullName>
    </submittedName>
</protein>
<keyword evidence="1" id="KW-1133">Transmembrane helix</keyword>
<evidence type="ECO:0000313" key="2">
    <source>
        <dbReference type="EMBL" id="EEG47460.1"/>
    </source>
</evidence>
<reference evidence="2 3" key="1">
    <citation type="submission" date="2009-01" db="EMBL/GenBank/DDBJ databases">
        <authorList>
            <person name="Fulton L."/>
            <person name="Clifton S."/>
            <person name="Fulton B."/>
            <person name="Xu J."/>
            <person name="Minx P."/>
            <person name="Pepin K.H."/>
            <person name="Johnson M."/>
            <person name="Bhonagiri V."/>
            <person name="Nash W.E."/>
            <person name="Mardis E.R."/>
            <person name="Wilson R.K."/>
        </authorList>
    </citation>
    <scope>NUCLEOTIDE SEQUENCE [LARGE SCALE GENOMIC DNA]</scope>
    <source>
        <strain evidence="3">DSM 10507 / JCM 14656 / S5a33</strain>
    </source>
</reference>
<keyword evidence="1" id="KW-0472">Membrane</keyword>
<dbReference type="EMBL" id="ACBZ01000195">
    <property type="protein sequence ID" value="EEG47460.1"/>
    <property type="molecule type" value="Genomic_DNA"/>
</dbReference>
<accession>C0CS08</accession>
<reference evidence="2 3" key="2">
    <citation type="submission" date="2009-02" db="EMBL/GenBank/DDBJ databases">
        <title>Draft genome sequence of Blautia hydrogenotrophica DSM 10507 (Ruminococcus hydrogenotrophicus DSM 10507).</title>
        <authorList>
            <person name="Sudarsanam P."/>
            <person name="Ley R."/>
            <person name="Guruge J."/>
            <person name="Turnbaugh P.J."/>
            <person name="Mahowald M."/>
            <person name="Liep D."/>
            <person name="Gordon J."/>
        </authorList>
    </citation>
    <scope>NUCLEOTIDE SEQUENCE [LARGE SCALE GENOMIC DNA]</scope>
    <source>
        <strain evidence="3">DSM 10507 / JCM 14656 / S5a33</strain>
    </source>
</reference>
<feature type="transmembrane region" description="Helical" evidence="1">
    <location>
        <begin position="27"/>
        <end position="49"/>
    </location>
</feature>
<organism evidence="2 3">
    <name type="scientific">Blautia hydrogenotrophica (strain DSM 10507 / JCM 14656 / S5a33)</name>
    <name type="common">Ruminococcus hydrogenotrophicus</name>
    <dbReference type="NCBI Taxonomy" id="476272"/>
    <lineage>
        <taxon>Bacteria</taxon>
        <taxon>Bacillati</taxon>
        <taxon>Bacillota</taxon>
        <taxon>Clostridia</taxon>
        <taxon>Lachnospirales</taxon>
        <taxon>Lachnospiraceae</taxon>
        <taxon>Blautia</taxon>
    </lineage>
</organism>
<dbReference type="AlphaFoldDB" id="C0CS08"/>
<keyword evidence="3" id="KW-1185">Reference proteome</keyword>
<evidence type="ECO:0000256" key="1">
    <source>
        <dbReference type="SAM" id="Phobius"/>
    </source>
</evidence>
<gene>
    <name evidence="2" type="ORF">RUMHYD_03673</name>
</gene>
<dbReference type="HOGENOM" id="CLU_3059038_0_0_9"/>
<sequence>MICSDNHCFHNITSVCFLYYSSRYNCFSVSLSMILGYVFSMFVLANLIIRDSF</sequence>
<dbReference type="Proteomes" id="UP000003100">
    <property type="component" value="Unassembled WGS sequence"/>
</dbReference>
<proteinExistence type="predicted"/>